<proteinExistence type="predicted"/>
<protein>
    <recommendedName>
        <fullName evidence="2">YMGG-like Gly-zipper domain-containing protein</fullName>
    </recommendedName>
</protein>
<feature type="region of interest" description="Disordered" evidence="1">
    <location>
        <begin position="176"/>
        <end position="195"/>
    </location>
</feature>
<feature type="compositionally biased region" description="Basic and acidic residues" evidence="1">
    <location>
        <begin position="51"/>
        <end position="65"/>
    </location>
</feature>
<evidence type="ECO:0000313" key="3">
    <source>
        <dbReference type="EMBL" id="GAA4806827.1"/>
    </source>
</evidence>
<keyword evidence="4" id="KW-1185">Reference proteome</keyword>
<feature type="region of interest" description="Disordered" evidence="1">
    <location>
        <begin position="51"/>
        <end position="143"/>
    </location>
</feature>
<evidence type="ECO:0000313" key="4">
    <source>
        <dbReference type="Proteomes" id="UP001501411"/>
    </source>
</evidence>
<accession>A0ABP9C9S7</accession>
<dbReference type="RefSeq" id="WP_345234863.1">
    <property type="nucleotide sequence ID" value="NZ_BAABIQ010000044.1"/>
</dbReference>
<feature type="compositionally biased region" description="Polar residues" evidence="1">
    <location>
        <begin position="71"/>
        <end position="99"/>
    </location>
</feature>
<comment type="caution">
    <text evidence="3">The sequence shown here is derived from an EMBL/GenBank/DDBJ whole genome shotgun (WGS) entry which is preliminary data.</text>
</comment>
<dbReference type="Proteomes" id="UP001501411">
    <property type="component" value="Unassembled WGS sequence"/>
</dbReference>
<feature type="compositionally biased region" description="Low complexity" evidence="1">
    <location>
        <begin position="100"/>
        <end position="114"/>
    </location>
</feature>
<feature type="domain" description="YMGG-like Gly-zipper" evidence="2">
    <location>
        <begin position="141"/>
        <end position="182"/>
    </location>
</feature>
<organism evidence="3 4">
    <name type="scientific">Olivibacter ginsenosidimutans</name>
    <dbReference type="NCBI Taxonomy" id="1176537"/>
    <lineage>
        <taxon>Bacteria</taxon>
        <taxon>Pseudomonadati</taxon>
        <taxon>Bacteroidota</taxon>
        <taxon>Sphingobacteriia</taxon>
        <taxon>Sphingobacteriales</taxon>
        <taxon>Sphingobacteriaceae</taxon>
        <taxon>Olivibacter</taxon>
    </lineage>
</organism>
<dbReference type="Pfam" id="PF13441">
    <property type="entry name" value="Gly-zipper_YMGG"/>
    <property type="match status" value="1"/>
</dbReference>
<evidence type="ECO:0000259" key="2">
    <source>
        <dbReference type="Pfam" id="PF13441"/>
    </source>
</evidence>
<dbReference type="InterPro" id="IPR027367">
    <property type="entry name" value="Gly-zipper_YMGG"/>
</dbReference>
<evidence type="ECO:0000256" key="1">
    <source>
        <dbReference type="SAM" id="MobiDB-lite"/>
    </source>
</evidence>
<feature type="compositionally biased region" description="Basic and acidic residues" evidence="1">
    <location>
        <begin position="186"/>
        <end position="195"/>
    </location>
</feature>
<sequence>MNKWIAICLFAGIGFTACNDNKAKEEALAKQEALQHVKDSLALDSFRRADAEKKAIAEESSKQAEEQASSNPNSANRQATSSSKKSNAGTTGTETTNDVYQDQGDAGYDGDTGYEQANEPVAQPSENTPVATAPKKKGWSDAAKGTAIGAGAGAVLGTIIGKGKGAAIGAAVGGAGGYAIGRKKDRQSGRVQKKD</sequence>
<dbReference type="PROSITE" id="PS51257">
    <property type="entry name" value="PROKAR_LIPOPROTEIN"/>
    <property type="match status" value="1"/>
</dbReference>
<gene>
    <name evidence="3" type="ORF">GCM10023231_40020</name>
</gene>
<dbReference type="EMBL" id="BAABIQ010000044">
    <property type="protein sequence ID" value="GAA4806827.1"/>
    <property type="molecule type" value="Genomic_DNA"/>
</dbReference>
<name>A0ABP9C9S7_9SPHI</name>
<reference evidence="4" key="1">
    <citation type="journal article" date="2019" name="Int. J. Syst. Evol. Microbiol.">
        <title>The Global Catalogue of Microorganisms (GCM) 10K type strain sequencing project: providing services to taxonomists for standard genome sequencing and annotation.</title>
        <authorList>
            <consortium name="The Broad Institute Genomics Platform"/>
            <consortium name="The Broad Institute Genome Sequencing Center for Infectious Disease"/>
            <person name="Wu L."/>
            <person name="Ma J."/>
        </authorList>
    </citation>
    <scope>NUCLEOTIDE SEQUENCE [LARGE SCALE GENOMIC DNA]</scope>
    <source>
        <strain evidence="4">JCM 18200</strain>
    </source>
</reference>